<dbReference type="GeneID" id="36279357"/>
<feature type="compositionally biased region" description="Polar residues" evidence="1">
    <location>
        <begin position="279"/>
        <end position="300"/>
    </location>
</feature>
<feature type="region of interest" description="Disordered" evidence="1">
    <location>
        <begin position="559"/>
        <end position="592"/>
    </location>
</feature>
<evidence type="ECO:0000256" key="1">
    <source>
        <dbReference type="SAM" id="MobiDB-lite"/>
    </source>
</evidence>
<feature type="transmembrane region" description="Helical" evidence="2">
    <location>
        <begin position="174"/>
        <end position="200"/>
    </location>
</feature>
<keyword evidence="3" id="KW-0496">Mitochondrion</keyword>
<evidence type="ECO:0000313" key="3">
    <source>
        <dbReference type="EMBL" id="AVG10471.1"/>
    </source>
</evidence>
<feature type="transmembrane region" description="Helical" evidence="2">
    <location>
        <begin position="114"/>
        <end position="137"/>
    </location>
</feature>
<protein>
    <submittedName>
        <fullName evidence="3">Uncharacterized protein</fullName>
    </submittedName>
</protein>
<dbReference type="RefSeq" id="YP_009471322.1">
    <property type="nucleotide sequence ID" value="NC_037233.1"/>
</dbReference>
<sequence>MTNFLIHIFITVPYLNLRFLSLGLSCAFFQKKTSPGFSSINGTFSYMLQFILNSPPKPHAFVCLPLQSALFNFLKILYNKYVMLKALWNNKYFIIKYLWSNKYKIARKLWESKWIILASVFISVSLKLFVSCCGIQLHLPKYVILQWSGIVYVIIRLTIKCWTVNYTLTLKDSLLWLLIGTVTAILCYISITFLAFFLIFSLSSSSTLLNELLLKILSEDTFINRMAPKKSDKALVPSNQGNKALVPSNPQPSNARPASPLGPWHQQAPRIARVLQPNNSGLEASNPLSSQSTGPVSSASVIGHGGMGSYELDPTSHRWQKEGKSTGPGPVSSASVIGQGRMGNYEQDPTSHSWQKEAKSADTQDLSTVQTGYYTCATNLSRDKIIALCPGHLTGEYKGYGYFGATDANSAFFTQLLAANDAQSVRDFVNGVNIPPRKGEVMVPFRTILWNDLWRKYLGQDINKTSGEWPIWHRDGNLQKPSVSSSDTLVSLKTFQGGSREELKQTCINVMYTMKECLDDLDNKPVEGNTEFWKFFHEYLATRHFYQVFLLDDNTEFVAPEENNESDGGNESDGDNDVDSGDNDVDSGDNIT</sequence>
<feature type="transmembrane region" description="Helical" evidence="2">
    <location>
        <begin position="143"/>
        <end position="162"/>
    </location>
</feature>
<geneLocation type="mitochondrion" evidence="3"/>
<feature type="compositionally biased region" description="Basic and acidic residues" evidence="1">
    <location>
        <begin position="314"/>
        <end position="324"/>
    </location>
</feature>
<reference evidence="3" key="1">
    <citation type="journal article" date="2018" name="Mol. Ecol.">
        <title>Reductions in Complexity of Mitochondrial Genomes in Lichen-Forming Fungi Shed Light on Genome Architecture of Obligate Symbioses.</title>
        <authorList>
            <person name="Pogoda C.S."/>
            <person name="Keepers K.G."/>
            <person name="Lendemer J.C."/>
            <person name="Kane N.C."/>
            <person name="Tripp E.A."/>
        </authorList>
    </citation>
    <scope>NUCLEOTIDE SEQUENCE</scope>
</reference>
<keyword evidence="2" id="KW-0812">Transmembrane</keyword>
<dbReference type="AlphaFoldDB" id="A0A2L2ATD9"/>
<gene>
    <name evidence="3" type="primary">ORF1</name>
</gene>
<feature type="region of interest" description="Disordered" evidence="1">
    <location>
        <begin position="279"/>
        <end position="359"/>
    </location>
</feature>
<dbReference type="EMBL" id="MG711470">
    <property type="protein sequence ID" value="AVG10471.1"/>
    <property type="molecule type" value="Genomic_DNA"/>
</dbReference>
<accession>A0A2L2ATD9</accession>
<keyword evidence="2" id="KW-1133">Transmembrane helix</keyword>
<feature type="compositionally biased region" description="Acidic residues" evidence="1">
    <location>
        <begin position="562"/>
        <end position="592"/>
    </location>
</feature>
<proteinExistence type="predicted"/>
<feature type="region of interest" description="Disordered" evidence="1">
    <location>
        <begin position="233"/>
        <end position="264"/>
    </location>
</feature>
<organism evidence="3">
    <name type="scientific">Alectoria fallacina</name>
    <dbReference type="NCBI Taxonomy" id="1903189"/>
    <lineage>
        <taxon>Eukaryota</taxon>
        <taxon>Fungi</taxon>
        <taxon>Dikarya</taxon>
        <taxon>Ascomycota</taxon>
        <taxon>Pezizomycotina</taxon>
        <taxon>Lecanoromycetes</taxon>
        <taxon>OSLEUM clade</taxon>
        <taxon>Lecanoromycetidae</taxon>
        <taxon>Lecanorales</taxon>
        <taxon>Lecanorineae</taxon>
        <taxon>Parmeliaceae</taxon>
        <taxon>Alectoria</taxon>
    </lineage>
</organism>
<feature type="transmembrane region" description="Helical" evidence="2">
    <location>
        <begin position="6"/>
        <end position="29"/>
    </location>
</feature>
<evidence type="ECO:0000256" key="2">
    <source>
        <dbReference type="SAM" id="Phobius"/>
    </source>
</evidence>
<keyword evidence="2" id="KW-0472">Membrane</keyword>
<name>A0A2L2ATD9_9LECA</name>